<dbReference type="GO" id="GO:0003677">
    <property type="term" value="F:DNA binding"/>
    <property type="evidence" value="ECO:0007669"/>
    <property type="project" value="InterPro"/>
</dbReference>
<accession>T1A7F1</accession>
<evidence type="ECO:0000313" key="2">
    <source>
        <dbReference type="EMBL" id="EQD52917.1"/>
    </source>
</evidence>
<comment type="caution">
    <text evidence="2">The sequence shown here is derived from an EMBL/GenBank/DDBJ whole genome shotgun (WGS) entry which is preliminary data.</text>
</comment>
<reference evidence="2" key="1">
    <citation type="submission" date="2013-08" db="EMBL/GenBank/DDBJ databases">
        <authorList>
            <person name="Mendez C."/>
            <person name="Richter M."/>
            <person name="Ferrer M."/>
            <person name="Sanchez J."/>
        </authorList>
    </citation>
    <scope>NUCLEOTIDE SEQUENCE</scope>
</reference>
<dbReference type="Gene3D" id="1.10.10.60">
    <property type="entry name" value="Homeodomain-like"/>
    <property type="match status" value="1"/>
</dbReference>
<name>T1A7F1_9ZZZZ</name>
<keyword evidence="1" id="KW-0175">Coiled coil</keyword>
<proteinExistence type="predicted"/>
<organism evidence="2">
    <name type="scientific">mine drainage metagenome</name>
    <dbReference type="NCBI Taxonomy" id="410659"/>
    <lineage>
        <taxon>unclassified sequences</taxon>
        <taxon>metagenomes</taxon>
        <taxon>ecological metagenomes</taxon>
    </lineage>
</organism>
<dbReference type="EMBL" id="AUZY01006875">
    <property type="protein sequence ID" value="EQD52917.1"/>
    <property type="molecule type" value="Genomic_DNA"/>
</dbReference>
<dbReference type="GO" id="GO:0006313">
    <property type="term" value="P:DNA transposition"/>
    <property type="evidence" value="ECO:0007669"/>
    <property type="project" value="InterPro"/>
</dbReference>
<dbReference type="PANTHER" id="PTHR33215:SF13">
    <property type="entry name" value="PROTEIN DISTAL ANTENNA"/>
    <property type="match status" value="1"/>
</dbReference>
<dbReference type="GO" id="GO:0004803">
    <property type="term" value="F:transposase activity"/>
    <property type="evidence" value="ECO:0007669"/>
    <property type="project" value="InterPro"/>
</dbReference>
<sequence>MAKSKSKWGNRYTPEFKQQMVELVRAGRAPKQLSREFGCSYWSIQSWVKQADRDAGHGNGGLTSAERQELTRLKRENRQLKEEREILSKAAAWFAQESAPNTKRSTDS</sequence>
<evidence type="ECO:0000256" key="1">
    <source>
        <dbReference type="SAM" id="Coils"/>
    </source>
</evidence>
<dbReference type="InterPro" id="IPR002514">
    <property type="entry name" value="Transposase_8"/>
</dbReference>
<dbReference type="InterPro" id="IPR051839">
    <property type="entry name" value="RD_transcriptional_regulator"/>
</dbReference>
<dbReference type="Pfam" id="PF01527">
    <property type="entry name" value="HTH_Tnp_1"/>
    <property type="match status" value="1"/>
</dbReference>
<reference evidence="2" key="2">
    <citation type="journal article" date="2014" name="ISME J.">
        <title>Microbial stratification in low pH oxic and suboxic macroscopic growths along an acid mine drainage.</title>
        <authorList>
            <person name="Mendez-Garcia C."/>
            <person name="Mesa V."/>
            <person name="Sprenger R.R."/>
            <person name="Richter M."/>
            <person name="Diez M.S."/>
            <person name="Solano J."/>
            <person name="Bargiela R."/>
            <person name="Golyshina O.V."/>
            <person name="Manteca A."/>
            <person name="Ramos J.L."/>
            <person name="Gallego J.R."/>
            <person name="Llorente I."/>
            <person name="Martins Dos Santos V.A."/>
            <person name="Jensen O.N."/>
            <person name="Pelaez A.I."/>
            <person name="Sanchez J."/>
            <person name="Ferrer M."/>
        </authorList>
    </citation>
    <scope>NUCLEOTIDE SEQUENCE</scope>
</reference>
<feature type="coiled-coil region" evidence="1">
    <location>
        <begin position="63"/>
        <end position="90"/>
    </location>
</feature>
<protein>
    <submittedName>
        <fullName evidence="2">Transposase IS3/IS911 family protein</fullName>
    </submittedName>
</protein>
<dbReference type="PANTHER" id="PTHR33215">
    <property type="entry name" value="PROTEIN DISTAL ANTENNA"/>
    <property type="match status" value="1"/>
</dbReference>
<dbReference type="InterPro" id="IPR009057">
    <property type="entry name" value="Homeodomain-like_sf"/>
</dbReference>
<dbReference type="AlphaFoldDB" id="T1A7F1"/>
<gene>
    <name evidence="2" type="ORF">B1B_10491</name>
</gene>
<dbReference type="SUPFAM" id="SSF46689">
    <property type="entry name" value="Homeodomain-like"/>
    <property type="match status" value="1"/>
</dbReference>